<dbReference type="GO" id="GO:0007052">
    <property type="term" value="P:mitotic spindle organization"/>
    <property type="evidence" value="ECO:0007669"/>
    <property type="project" value="TreeGrafter"/>
</dbReference>
<feature type="compositionally biased region" description="Low complexity" evidence="8">
    <location>
        <begin position="867"/>
        <end position="879"/>
    </location>
</feature>
<feature type="compositionally biased region" description="Pro residues" evidence="8">
    <location>
        <begin position="2312"/>
        <end position="2326"/>
    </location>
</feature>
<evidence type="ECO:0000313" key="10">
    <source>
        <dbReference type="EMBL" id="CAG8432848.1"/>
    </source>
</evidence>
<dbReference type="GO" id="GO:0008017">
    <property type="term" value="F:microtubule binding"/>
    <property type="evidence" value="ECO:0007669"/>
    <property type="project" value="InterPro"/>
</dbReference>
<feature type="region of interest" description="Disordered" evidence="8">
    <location>
        <begin position="540"/>
        <end position="574"/>
    </location>
</feature>
<keyword evidence="4 6" id="KW-0067">ATP-binding</keyword>
<dbReference type="InterPro" id="IPR027417">
    <property type="entry name" value="P-loop_NTPase"/>
</dbReference>
<dbReference type="PROSITE" id="PS00411">
    <property type="entry name" value="KINESIN_MOTOR_1"/>
    <property type="match status" value="1"/>
</dbReference>
<dbReference type="InterPro" id="IPR036961">
    <property type="entry name" value="Kinesin_motor_dom_sf"/>
</dbReference>
<evidence type="ECO:0000256" key="4">
    <source>
        <dbReference type="ARBA" id="ARBA00022840"/>
    </source>
</evidence>
<dbReference type="GO" id="GO:0051231">
    <property type="term" value="P:spindle elongation"/>
    <property type="evidence" value="ECO:0007669"/>
    <property type="project" value="TreeGrafter"/>
</dbReference>
<feature type="binding site" evidence="6">
    <location>
        <begin position="96"/>
        <end position="103"/>
    </location>
    <ligand>
        <name>ATP</name>
        <dbReference type="ChEBI" id="CHEBI:30616"/>
    </ligand>
</feature>
<evidence type="ECO:0000313" key="11">
    <source>
        <dbReference type="Proteomes" id="UP000789706"/>
    </source>
</evidence>
<keyword evidence="6" id="KW-0505">Motor protein</keyword>
<feature type="coiled-coil region" evidence="7">
    <location>
        <begin position="1039"/>
        <end position="1699"/>
    </location>
</feature>
<dbReference type="EMBL" id="CAJVPK010000005">
    <property type="protein sequence ID" value="CAG8432848.1"/>
    <property type="molecule type" value="Genomic_DNA"/>
</dbReference>
<reference evidence="10" key="1">
    <citation type="submission" date="2021-06" db="EMBL/GenBank/DDBJ databases">
        <authorList>
            <person name="Kallberg Y."/>
            <person name="Tangrot J."/>
            <person name="Rosling A."/>
        </authorList>
    </citation>
    <scope>NUCLEOTIDE SEQUENCE</scope>
    <source>
        <strain evidence="10">AZ414A</strain>
    </source>
</reference>
<dbReference type="SUPFAM" id="SSF52540">
    <property type="entry name" value="P-loop containing nucleoside triphosphate hydrolases"/>
    <property type="match status" value="1"/>
</dbReference>
<feature type="coiled-coil region" evidence="7">
    <location>
        <begin position="408"/>
        <end position="435"/>
    </location>
</feature>
<name>A0A9N8UVP5_9GLOM</name>
<comment type="similarity">
    <text evidence="6">Belongs to the TRAFAC class myosin-kinesin ATPase superfamily. Kinesin family.</text>
</comment>
<feature type="region of interest" description="Disordered" evidence="8">
    <location>
        <begin position="236"/>
        <end position="269"/>
    </location>
</feature>
<feature type="coiled-coil region" evidence="7">
    <location>
        <begin position="2224"/>
        <end position="2251"/>
    </location>
</feature>
<dbReference type="InterPro" id="IPR001752">
    <property type="entry name" value="Kinesin_motor_dom"/>
</dbReference>
<dbReference type="CDD" id="cd01372">
    <property type="entry name" value="KISc_KIF4"/>
    <property type="match status" value="1"/>
</dbReference>
<feature type="compositionally biased region" description="Low complexity" evidence="8">
    <location>
        <begin position="240"/>
        <end position="260"/>
    </location>
</feature>
<dbReference type="InterPro" id="IPR027640">
    <property type="entry name" value="Kinesin-like_fam"/>
</dbReference>
<evidence type="ECO:0000259" key="9">
    <source>
        <dbReference type="PROSITE" id="PS50067"/>
    </source>
</evidence>
<dbReference type="OrthoDB" id="3176171at2759"/>
<dbReference type="GO" id="GO:0005524">
    <property type="term" value="F:ATP binding"/>
    <property type="evidence" value="ECO:0007669"/>
    <property type="project" value="UniProtKB-UniRule"/>
</dbReference>
<feature type="coiled-coil region" evidence="7">
    <location>
        <begin position="2371"/>
        <end position="2496"/>
    </location>
</feature>
<evidence type="ECO:0000256" key="3">
    <source>
        <dbReference type="ARBA" id="ARBA00022741"/>
    </source>
</evidence>
<dbReference type="PANTHER" id="PTHR47969:SF15">
    <property type="entry name" value="CHROMOSOME-ASSOCIATED KINESIN KIF4A-RELATED"/>
    <property type="match status" value="1"/>
</dbReference>
<feature type="region of interest" description="Disordered" evidence="8">
    <location>
        <begin position="2308"/>
        <end position="2359"/>
    </location>
</feature>
<feature type="coiled-coil region" evidence="7">
    <location>
        <begin position="960"/>
        <end position="1001"/>
    </location>
</feature>
<dbReference type="Pfam" id="PF00225">
    <property type="entry name" value="Kinesin"/>
    <property type="match status" value="1"/>
</dbReference>
<feature type="domain" description="Kinesin motor" evidence="9">
    <location>
        <begin position="13"/>
        <end position="392"/>
    </location>
</feature>
<dbReference type="GO" id="GO:0007018">
    <property type="term" value="P:microtubule-based movement"/>
    <property type="evidence" value="ECO:0007669"/>
    <property type="project" value="InterPro"/>
</dbReference>
<feature type="region of interest" description="Disordered" evidence="8">
    <location>
        <begin position="865"/>
        <end position="901"/>
    </location>
</feature>
<dbReference type="Gene3D" id="3.40.850.10">
    <property type="entry name" value="Kinesin motor domain"/>
    <property type="match status" value="1"/>
</dbReference>
<sequence length="2500" mass="284536">MAANNGSNPEKTSVQVALRIRPINSNEKQSRFQRQVIDKSPHFPNQVIVQGEKKQTFNYDHVFGPETEQKEIYETAVERLIDQFLEGYNVTILAYGQTSSGKTHTMGTAHNSSILPEQKGLIPRAMSSLFSTMNSPQYKSRKFAIKVSFIEIYNEELIDLLADYSTVMDEDCRPQVTIREDSKGNILWSGLQEIKVNGVNEVMSHLARGSLNRQVGATDMNAQSSRSHAIFSVTMSQQRPSGSNFSSPSTPTSSRPSTPTKMVRTSSRADLRMSRRIEEGEIISVTSKFHFVDLAGSERLKRTSAIGDRVKEGISINAGLLALGNVISALGDPTKAKHTTHIPYRDSKLTRLLQDSLGGNAKTLMIACISPSESNINETINTLKYANRARNIKNTVTVNSEEVGWNDLEHLHGLVLKLRAEIKALKNNNNNAINAINATGDGETNNSSSSGNSGGSGRSTPTYMYGGPGYSPKRSSLSIVTNANGDTSYATNSPVALAAKSQNDKDIEILEEQLAELQRSYSELSQKYAKTKAELAFHQENNESTAHSPSTSSMQPPPQLESISEEEEHESDKITKDTKNANFFLSEEFQKAVEPVIEEYEKSVSNLESQIALNRAAIYHTETLMQEQEAKLEHAEKINEQNVKLISDLRLKISEYNDRDVVSEAYIKKLEDKLEEYTEEQKLDQEMIKELKAKITQMKANEENSKGYIDNLESRLKLSDQKVEKFGKIVQKLEERLAQREMEFSELEAKMKASVEEERRILNSEIETRDDRIKNLEEKVEELANELESLSINENLSDISTVKKEYPPIAILESKLLDLQKSHMQTVDELSEIKTKYEECLHEIHELQTQLTEAQLCNSELFDDYRSSTSSTPMTPLSPENSQFKQRHSLNQKPPTPASRMSLPVMCKSNKNVDQNANNLNSSNKKILHRRAKSLTPEIRDKEKRDMTHMAIIQMLQKELSQLESLHEDKSKGLEEIKKEFARLECNHRETLEIVEELKDEIKRCDSLQQVNTKSLNTNNHTNVSMTEDELEEDELLVIKMIEEKHESSEEDNNEEIQELQLKIEDLTAEIEAKSRVIIALLCPSVDTIKRLEDELQKARESYKISVDELNSISEDSSQEDLANRSKLLEEEMKNLELKLLEAKTIQKNSTPMIQKTIETLEANISTLQEELSNKSEIIKNLRNESELINELKAEIETLKSDIKDKYELIETLKIDLIEKGAIEQKIREKEEEANLLSIQLSKLKNRDEEMENQIKEFQIELENLENIKNENEVLQSELDITKQELKDVKDKEIFTLERLRTLDEEEVKLKQEIQQLQNLEKEQTERINELEINLKRQNELGNELTNLQDKLNLAKESESLHQKKISELESQLEISQNEYEAIKNEVNDYKLKVTEQREQIQLAELQISHNSEKEAEKSNLEVERLRDQESAHCKKIEKLESELLEIKQRDNLIISSLNEELSALRNNKLDLVKTIEDLEIKLSNAKKETENAESIKGELNILKNLESEQKKTIGQSKMQLEKTIQEKELILKETEILKKDFGLQKEIVITLEDELKSVREELNKSKESNHESTKKIKDLSKLLNETVTQRAEEEHKIKTLEIQVQELNAINDVNDKNLYKTKRDLSDAKDQMEIQNELIAKLGNQMIILEKERDEQLEHEKGLVNTLEAKEIEHKEAVKALESIINNLRDQLAEAKNSSQMDMETIAILGNKLATVGSQLEEAKALEESRSKVVIGLEVKLKETNAAIIEKEEILMVKDSLLKELTANAEKAKIQLDNAKISEAIESSRAKQLEMQLYGIQSRLHDLSPTEYEEAKPTTFVMEVEVKLSTSDNIEELKGVLANIKLELEKARAAEAEQAEIIRNLELQLQEADKCREEEIAKVKSAATEVESLREQCKNLQLELEDAYKDSLIIGFQKVDVSIVEELSKQLKKAHKEARNQKERVDELEKMTKQLESEKDDKENQNKNLQQQVNKLQKDIESIAKEFDESTAKYNNSDMLSQEQDKKINELENALIEFKSNDDSANSPALSNLTAVNDVLRKTNENLNLKILQAQSRMKVLTQRIVSLELDLKKLQFVSKDDVTGKSVIQFKERIADLESEKEGLEQANASFREERTKLDQKIESLLLQLKLAGDDGNKVAAQFYELNGKIIGLENEFANLNQKSEKENLEMQKEIVRLLKVNEQLEKEMKQAGIKPKVQTNTKLENVPQRAQSLDNLIHSKLLQQESTITQQNNLIKSLQERVIELELRNDSESIHELNISGGGMFATDLDAVGGFRASTMSNTSNMSNVSETTKKKRPCVPAAVANMPLSPPPTPPPSLPLPALPGTGINYGSRSSTPGCVSPPPRNHSSASRPESRLGLADLANSSAVELTVEIHKLHRKITKMEDESLENRQIVESLENSLSENETNLRVAKQQLQVLQRDKMELLDQIKRLRSQLDETTTQFENAKSSVQEEKKVIETVLEEERRAKESAEKARRQLENRMEELIAKKSKFMCF</sequence>
<keyword evidence="3 6" id="KW-0547">Nucleotide-binding</keyword>
<feature type="coiled-coil region" evidence="7">
    <location>
        <begin position="730"/>
        <end position="793"/>
    </location>
</feature>
<gene>
    <name evidence="10" type="ORF">DEBURN_LOCUS175</name>
</gene>
<evidence type="ECO:0000256" key="7">
    <source>
        <dbReference type="SAM" id="Coils"/>
    </source>
</evidence>
<evidence type="ECO:0000256" key="5">
    <source>
        <dbReference type="ARBA" id="ARBA00023054"/>
    </source>
</evidence>
<feature type="region of interest" description="Disordered" evidence="8">
    <location>
        <begin position="437"/>
        <end position="471"/>
    </location>
</feature>
<dbReference type="GO" id="GO:0005875">
    <property type="term" value="C:microtubule associated complex"/>
    <property type="evidence" value="ECO:0007669"/>
    <property type="project" value="TreeGrafter"/>
</dbReference>
<dbReference type="InterPro" id="IPR019821">
    <property type="entry name" value="Kinesin_motor_CS"/>
</dbReference>
<comment type="caution">
    <text evidence="10">The sequence shown here is derived from an EMBL/GenBank/DDBJ whole genome shotgun (WGS) entry which is preliminary data.</text>
</comment>
<accession>A0A9N8UVP5</accession>
<dbReference type="PROSITE" id="PS50067">
    <property type="entry name" value="KINESIN_MOTOR_2"/>
    <property type="match status" value="1"/>
</dbReference>
<proteinExistence type="inferred from homology"/>
<dbReference type="GO" id="GO:0005737">
    <property type="term" value="C:cytoplasm"/>
    <property type="evidence" value="ECO:0007669"/>
    <property type="project" value="UniProtKB-SubCell"/>
</dbReference>
<feature type="coiled-coil region" evidence="7">
    <location>
        <begin position="1835"/>
        <end position="2197"/>
    </location>
</feature>
<dbReference type="PRINTS" id="PR00380">
    <property type="entry name" value="KINESINHEAVY"/>
</dbReference>
<dbReference type="Proteomes" id="UP000789706">
    <property type="component" value="Unassembled WGS sequence"/>
</dbReference>
<keyword evidence="11" id="KW-1185">Reference proteome</keyword>
<protein>
    <submittedName>
        <fullName evidence="10">7336_t:CDS:1</fullName>
    </submittedName>
</protein>
<feature type="compositionally biased region" description="Polar residues" evidence="8">
    <location>
        <begin position="2333"/>
        <end position="2342"/>
    </location>
</feature>
<evidence type="ECO:0000256" key="6">
    <source>
        <dbReference type="PROSITE-ProRule" id="PRU00283"/>
    </source>
</evidence>
<evidence type="ECO:0000256" key="1">
    <source>
        <dbReference type="ARBA" id="ARBA00004496"/>
    </source>
</evidence>
<keyword evidence="2" id="KW-0963">Cytoplasm</keyword>
<organism evidence="10 11">
    <name type="scientific">Diversispora eburnea</name>
    <dbReference type="NCBI Taxonomy" id="1213867"/>
    <lineage>
        <taxon>Eukaryota</taxon>
        <taxon>Fungi</taxon>
        <taxon>Fungi incertae sedis</taxon>
        <taxon>Mucoromycota</taxon>
        <taxon>Glomeromycotina</taxon>
        <taxon>Glomeromycetes</taxon>
        <taxon>Diversisporales</taxon>
        <taxon>Diversisporaceae</taxon>
        <taxon>Diversispora</taxon>
    </lineage>
</organism>
<dbReference type="GO" id="GO:0003777">
    <property type="term" value="F:microtubule motor activity"/>
    <property type="evidence" value="ECO:0007669"/>
    <property type="project" value="InterPro"/>
</dbReference>
<dbReference type="SMART" id="SM00129">
    <property type="entry name" value="KISc"/>
    <property type="match status" value="1"/>
</dbReference>
<evidence type="ECO:0000256" key="2">
    <source>
        <dbReference type="ARBA" id="ARBA00022490"/>
    </source>
</evidence>
<dbReference type="PANTHER" id="PTHR47969">
    <property type="entry name" value="CHROMOSOME-ASSOCIATED KINESIN KIF4A-RELATED"/>
    <property type="match status" value="1"/>
</dbReference>
<comment type="subcellular location">
    <subcellularLocation>
        <location evidence="1">Cytoplasm</location>
    </subcellularLocation>
</comment>
<feature type="coiled-coil region" evidence="7">
    <location>
        <begin position="667"/>
        <end position="694"/>
    </location>
</feature>
<keyword evidence="5 7" id="KW-0175">Coiled coil</keyword>
<evidence type="ECO:0000256" key="8">
    <source>
        <dbReference type="SAM" id="MobiDB-lite"/>
    </source>
</evidence>